<gene>
    <name evidence="3" type="ORF">HUK68_16605</name>
</gene>
<accession>A0A6N1X6A3</accession>
<dbReference type="Pfam" id="PF24125">
    <property type="entry name" value="Cds6_C"/>
    <property type="match status" value="1"/>
</dbReference>
<evidence type="ECO:0000259" key="2">
    <source>
        <dbReference type="Pfam" id="PF24125"/>
    </source>
</evidence>
<dbReference type="SUPFAM" id="SSF54427">
    <property type="entry name" value="NTF2-like"/>
    <property type="match status" value="1"/>
</dbReference>
<dbReference type="InterPro" id="IPR032710">
    <property type="entry name" value="NTF2-like_dom_sf"/>
</dbReference>
<feature type="region of interest" description="Disordered" evidence="1">
    <location>
        <begin position="1"/>
        <end position="22"/>
    </location>
</feature>
<dbReference type="EMBL" id="CP054840">
    <property type="protein sequence ID" value="QKV54398.1"/>
    <property type="molecule type" value="Genomic_DNA"/>
</dbReference>
<dbReference type="AlphaFoldDB" id="A0A6N1X6A3"/>
<dbReference type="RefSeq" id="WP_175505198.1">
    <property type="nucleotide sequence ID" value="NZ_CAURQT010000005.1"/>
</dbReference>
<evidence type="ECO:0000313" key="4">
    <source>
        <dbReference type="Proteomes" id="UP000509579"/>
    </source>
</evidence>
<sequence>MSRQPVPRRRPPPPAASEVTAAQAVKSAVQDWAAAWQSLDIPRYLDAYSDGFTPANGATRAQWEQGRRARITGKQRITVTLQQLELSLDGEQATAKFQQIHAAGDLRSTPRKRLSMRNEGGSWRIVRESTGS</sequence>
<feature type="region of interest" description="Disordered" evidence="1">
    <location>
        <begin position="113"/>
        <end position="132"/>
    </location>
</feature>
<dbReference type="Gene3D" id="3.10.450.50">
    <property type="match status" value="1"/>
</dbReference>
<feature type="compositionally biased region" description="Basic residues" evidence="1">
    <location>
        <begin position="1"/>
        <end position="11"/>
    </location>
</feature>
<dbReference type="InterPro" id="IPR056203">
    <property type="entry name" value="Cds6_C"/>
</dbReference>
<evidence type="ECO:0000256" key="1">
    <source>
        <dbReference type="SAM" id="MobiDB-lite"/>
    </source>
</evidence>
<reference evidence="3 4" key="1">
    <citation type="submission" date="2020-06" db="EMBL/GenBank/DDBJ databases">
        <title>Acidovorax antarctica sp. nov., isolated from Corinth ice sheet soil, Antarctic Fields Peninsula.</title>
        <authorList>
            <person name="Xu Q."/>
            <person name="Peng F."/>
        </authorList>
    </citation>
    <scope>NUCLEOTIDE SEQUENCE [LARGE SCALE GENOMIC DNA]</scope>
    <source>
        <strain evidence="3 4">16-35-5</strain>
    </source>
</reference>
<name>A0A6N1X6A3_9BURK</name>
<feature type="domain" description="Cds6 C-terminal" evidence="2">
    <location>
        <begin position="25"/>
        <end position="128"/>
    </location>
</feature>
<evidence type="ECO:0000313" key="3">
    <source>
        <dbReference type="EMBL" id="QKV54398.1"/>
    </source>
</evidence>
<keyword evidence="4" id="KW-1185">Reference proteome</keyword>
<dbReference type="KEGG" id="aant:HUK68_16605"/>
<protein>
    <recommendedName>
        <fullName evidence="2">Cds6 C-terminal domain-containing protein</fullName>
    </recommendedName>
</protein>
<dbReference type="Proteomes" id="UP000509579">
    <property type="component" value="Chromosome"/>
</dbReference>
<organism evidence="3 4">
    <name type="scientific">Comamonas antarctica</name>
    <dbReference type="NCBI Taxonomy" id="2743470"/>
    <lineage>
        <taxon>Bacteria</taxon>
        <taxon>Pseudomonadati</taxon>
        <taxon>Pseudomonadota</taxon>
        <taxon>Betaproteobacteria</taxon>
        <taxon>Burkholderiales</taxon>
        <taxon>Comamonadaceae</taxon>
        <taxon>Comamonas</taxon>
    </lineage>
</organism>
<proteinExistence type="predicted"/>